<gene>
    <name evidence="4" type="ORF">SAMN02746062_01774</name>
</gene>
<evidence type="ECO:0000313" key="4">
    <source>
        <dbReference type="EMBL" id="SOD69641.1"/>
    </source>
</evidence>
<dbReference type="Proteomes" id="UP000219669">
    <property type="component" value="Unassembled WGS sequence"/>
</dbReference>
<reference evidence="4 5" key="1">
    <citation type="submission" date="2017-09" db="EMBL/GenBank/DDBJ databases">
        <authorList>
            <person name="Ehlers B."/>
            <person name="Leendertz F.H."/>
        </authorList>
    </citation>
    <scope>NUCLEOTIDE SEQUENCE [LARGE SCALE GENOMIC DNA]</scope>
    <source>
        <strain evidence="4 5">DSM 16848</strain>
    </source>
</reference>
<organism evidence="4 5">
    <name type="scientific">Alysiella filiformis DSM 16848</name>
    <dbReference type="NCBI Taxonomy" id="1120981"/>
    <lineage>
        <taxon>Bacteria</taxon>
        <taxon>Pseudomonadati</taxon>
        <taxon>Pseudomonadota</taxon>
        <taxon>Betaproteobacteria</taxon>
        <taxon>Neisseriales</taxon>
        <taxon>Neisseriaceae</taxon>
        <taxon>Alysiella</taxon>
    </lineage>
</organism>
<sequence length="198" mass="22808">MKKQLFVGLMLLAFAHFAQAESRDWNDNFTETRSEFQETEMDLPDLPNPNEGDWLDLYISETHKGTARILLSSVHIAPDRSVRYILNQRSAQGYDNVSAEGILCMTGYRFLDSGGAKVKTFGYGDWHNQRWITPRKSDWAVLGGKMSHTDKVRGTMYQLLCIDGLPKNDDDLRKRLHTHGGRNDRERELSRKNSRDDD</sequence>
<evidence type="ECO:0000259" key="3">
    <source>
        <dbReference type="Pfam" id="PF08750"/>
    </source>
</evidence>
<dbReference type="OrthoDB" id="8612340at2"/>
<dbReference type="InterPro" id="IPR014861">
    <property type="entry name" value="CNP1-like_dom"/>
</dbReference>
<protein>
    <submittedName>
        <fullName evidence="4">CNP1-like family protein</fullName>
    </submittedName>
</protein>
<evidence type="ECO:0000313" key="5">
    <source>
        <dbReference type="Proteomes" id="UP000219669"/>
    </source>
</evidence>
<feature type="region of interest" description="Disordered" evidence="1">
    <location>
        <begin position="173"/>
        <end position="198"/>
    </location>
</feature>
<dbReference type="RefSeq" id="WP_097114762.1">
    <property type="nucleotide sequence ID" value="NZ_CP083931.1"/>
</dbReference>
<dbReference type="Pfam" id="PF08750">
    <property type="entry name" value="CNP1"/>
    <property type="match status" value="1"/>
</dbReference>
<proteinExistence type="predicted"/>
<accession>A0A286EFG0</accession>
<name>A0A286EFG0_9NEIS</name>
<dbReference type="AlphaFoldDB" id="A0A286EFG0"/>
<dbReference type="EMBL" id="OCNF01000017">
    <property type="protein sequence ID" value="SOD69641.1"/>
    <property type="molecule type" value="Genomic_DNA"/>
</dbReference>
<feature type="chain" id="PRO_5013035649" evidence="2">
    <location>
        <begin position="21"/>
        <end position="198"/>
    </location>
</feature>
<feature type="signal peptide" evidence="2">
    <location>
        <begin position="1"/>
        <end position="20"/>
    </location>
</feature>
<feature type="compositionally biased region" description="Basic and acidic residues" evidence="1">
    <location>
        <begin position="181"/>
        <end position="198"/>
    </location>
</feature>
<keyword evidence="2" id="KW-0732">Signal</keyword>
<keyword evidence="5" id="KW-1185">Reference proteome</keyword>
<feature type="domain" description="CNP1-like uncharacterised" evidence="3">
    <location>
        <begin position="33"/>
        <end position="171"/>
    </location>
</feature>
<evidence type="ECO:0000256" key="2">
    <source>
        <dbReference type="SAM" id="SignalP"/>
    </source>
</evidence>
<evidence type="ECO:0000256" key="1">
    <source>
        <dbReference type="SAM" id="MobiDB-lite"/>
    </source>
</evidence>